<dbReference type="Proteomes" id="UP000632774">
    <property type="component" value="Unassembled WGS sequence"/>
</dbReference>
<dbReference type="Gene3D" id="2.60.120.1130">
    <property type="match status" value="1"/>
</dbReference>
<protein>
    <submittedName>
        <fullName evidence="3">DUF3857 domain-containing protein</fullName>
    </submittedName>
</protein>
<reference evidence="3 4" key="1">
    <citation type="submission" date="2020-10" db="EMBL/GenBank/DDBJ databases">
        <title>Mucilaginibacter mali sp. nov., isolated from rhizosphere soil of apple orchard.</title>
        <authorList>
            <person name="Lee J.-S."/>
            <person name="Kim H.S."/>
            <person name="Kim J.-S."/>
        </authorList>
    </citation>
    <scope>NUCLEOTIDE SEQUENCE [LARGE SCALE GENOMIC DNA]</scope>
    <source>
        <strain evidence="3 4">KCTC 23157</strain>
    </source>
</reference>
<accession>A0ABR9XLY8</accession>
<evidence type="ECO:0000256" key="1">
    <source>
        <dbReference type="SAM" id="SignalP"/>
    </source>
</evidence>
<dbReference type="Pfam" id="PF12969">
    <property type="entry name" value="DUF3857"/>
    <property type="match status" value="1"/>
</dbReference>
<dbReference type="InterPro" id="IPR024618">
    <property type="entry name" value="DUF3857"/>
</dbReference>
<keyword evidence="1" id="KW-0732">Signal</keyword>
<dbReference type="Gene3D" id="3.10.620.30">
    <property type="match status" value="1"/>
</dbReference>
<dbReference type="Gene3D" id="2.60.40.3140">
    <property type="match status" value="1"/>
</dbReference>
<sequence>MNKIFTALLLCGLATTITNAQKKTEVPGIPTTQPYGKIDIADLELKACDFEKDANAMVLFDKGDTYYDDQFNIMMERHKRIKIFNDNGKNEANIRIEYISGNHYEYITGIEAETINLVNGKIEITKLDKKVLYNETIDKSRSAYVFSFPNVKPGSVIEYRYKWTTQSFSNVPDWYFQSKIPTRYSELDTSIPDLLYFREQSHVIDPYLLNKESTESKSVGTGTDVVSYSLLEKKRALANIHSMPDEPYMTSATDNMQSLFFQLTYIKPINGFTRSFSDTWAKVGAILADDEDFGAQLKRKLANEEAIITKAKAMKTNKEKMTYVFKEVQSAMKWDGVDRWYTNDGTVKAWEKKTGNSAEINLILYHLLNKTGVEAYPMVVSTREHGKVNPAYTFLYQFNRAVVYIPVDSTLHYILDATGKYNSYNEIPDNLLNSTGLYIDKENKRFNTVFLDKSTPSQQVILINADINPDGKMAGKAEMTAYSYNRINGIKRYKTDGEQKYIDYLRNNDNAIKIASLKLENMETDTLPLSQSMDFKMDLTGSDGTYIYFIPSVFAPLRTNPFLAENRMSDIDFGYRDNFSLVGNYKIPDGYKADALPKNIILQMPDQSITFRRIVGEQNGSIVVRYLMDHKKSIYFKEDYGQIHEFYKKMHEAINEQVVLKKS</sequence>
<name>A0ABR9XLY8_9SPHI</name>
<dbReference type="RefSeq" id="WP_194107709.1">
    <property type="nucleotide sequence ID" value="NZ_JADFFM010000002.1"/>
</dbReference>
<feature type="chain" id="PRO_5047406645" evidence="1">
    <location>
        <begin position="21"/>
        <end position="663"/>
    </location>
</feature>
<evidence type="ECO:0000313" key="4">
    <source>
        <dbReference type="Proteomes" id="UP000632774"/>
    </source>
</evidence>
<feature type="domain" description="DUF3857" evidence="2">
    <location>
        <begin position="76"/>
        <end position="198"/>
    </location>
</feature>
<comment type="caution">
    <text evidence="3">The sequence shown here is derived from an EMBL/GenBank/DDBJ whole genome shotgun (WGS) entry which is preliminary data.</text>
</comment>
<gene>
    <name evidence="3" type="ORF">IRJ18_18145</name>
</gene>
<proteinExistence type="predicted"/>
<dbReference type="EMBL" id="JADFFM010000002">
    <property type="protein sequence ID" value="MBE9668296.1"/>
    <property type="molecule type" value="Genomic_DNA"/>
</dbReference>
<feature type="signal peptide" evidence="1">
    <location>
        <begin position="1"/>
        <end position="20"/>
    </location>
</feature>
<keyword evidence="4" id="KW-1185">Reference proteome</keyword>
<evidence type="ECO:0000313" key="3">
    <source>
        <dbReference type="EMBL" id="MBE9668296.1"/>
    </source>
</evidence>
<organism evidence="3 4">
    <name type="scientific">Mucilaginibacter boryungensis</name>
    <dbReference type="NCBI Taxonomy" id="768480"/>
    <lineage>
        <taxon>Bacteria</taxon>
        <taxon>Pseudomonadati</taxon>
        <taxon>Bacteroidota</taxon>
        <taxon>Sphingobacteriia</taxon>
        <taxon>Sphingobacteriales</taxon>
        <taxon>Sphingobacteriaceae</taxon>
        <taxon>Mucilaginibacter</taxon>
    </lineage>
</organism>
<evidence type="ECO:0000259" key="2">
    <source>
        <dbReference type="Pfam" id="PF12969"/>
    </source>
</evidence>